<accession>A0ACC3A1D2</accession>
<reference evidence="1" key="1">
    <citation type="submission" date="2022-10" db="EMBL/GenBank/DDBJ databases">
        <title>Culturing micro-colonial fungi from biological soil crusts in the Mojave desert and describing Neophaeococcomyces mojavensis, and introducing the new genera and species Taxawa tesnikishii.</title>
        <authorList>
            <person name="Kurbessoian T."/>
            <person name="Stajich J.E."/>
        </authorList>
    </citation>
    <scope>NUCLEOTIDE SEQUENCE</scope>
    <source>
        <strain evidence="1">JES_112</strain>
    </source>
</reference>
<protein>
    <submittedName>
        <fullName evidence="1">Uncharacterized protein</fullName>
    </submittedName>
</protein>
<name>A0ACC3A1D2_9EURO</name>
<comment type="caution">
    <text evidence="1">The sequence shown here is derived from an EMBL/GenBank/DDBJ whole genome shotgun (WGS) entry which is preliminary data.</text>
</comment>
<evidence type="ECO:0000313" key="1">
    <source>
        <dbReference type="EMBL" id="KAJ9653837.1"/>
    </source>
</evidence>
<dbReference type="EMBL" id="JAPDRQ010000139">
    <property type="protein sequence ID" value="KAJ9653837.1"/>
    <property type="molecule type" value="Genomic_DNA"/>
</dbReference>
<gene>
    <name evidence="1" type="ORF">H2198_007003</name>
</gene>
<evidence type="ECO:0000313" key="2">
    <source>
        <dbReference type="Proteomes" id="UP001172386"/>
    </source>
</evidence>
<dbReference type="Proteomes" id="UP001172386">
    <property type="component" value="Unassembled WGS sequence"/>
</dbReference>
<organism evidence="1 2">
    <name type="scientific">Neophaeococcomyces mojaviensis</name>
    <dbReference type="NCBI Taxonomy" id="3383035"/>
    <lineage>
        <taxon>Eukaryota</taxon>
        <taxon>Fungi</taxon>
        <taxon>Dikarya</taxon>
        <taxon>Ascomycota</taxon>
        <taxon>Pezizomycotina</taxon>
        <taxon>Eurotiomycetes</taxon>
        <taxon>Chaetothyriomycetidae</taxon>
        <taxon>Chaetothyriales</taxon>
        <taxon>Chaetothyriales incertae sedis</taxon>
        <taxon>Neophaeococcomyces</taxon>
    </lineage>
</organism>
<keyword evidence="2" id="KW-1185">Reference proteome</keyword>
<sequence>MTAIQVEPRLQIAPELDTIEAKGLVAAPIVEPTLELRSPAVDDVLDADDDCVICYQTLYRPAKTECGHSACQSCMLHWAMTAMDACNDEIQLPSNFVVDGIRFTCPTCRTYTTAAFDEEQNARLQQRYPDDYASRAIEEATEASPDDEFANQNMVLMLGNSHRKVEPSISPYSGKIRTHEWTFFVQSSRQDVIEQVKVILHPTFRQDRLVILREPPFSTTHLGYGYFTIYAGIQLGEGWEWVDEPMAVNVDKTRKKATLPVEWLLDFRGNGSRKTQVVKFKKVKPEPVVDSEDESIDMSDLALVMSETEIAELRETIRARRAARKMVENLESATST</sequence>
<proteinExistence type="predicted"/>